<feature type="transmembrane region" description="Helical" evidence="1">
    <location>
        <begin position="40"/>
        <end position="57"/>
    </location>
</feature>
<evidence type="ECO:0000256" key="1">
    <source>
        <dbReference type="SAM" id="Phobius"/>
    </source>
</evidence>
<evidence type="ECO:0000313" key="3">
    <source>
        <dbReference type="EMBL" id="MDR7089699.1"/>
    </source>
</evidence>
<feature type="domain" description="DUF2062" evidence="2">
    <location>
        <begin position="23"/>
        <end position="164"/>
    </location>
</feature>
<protein>
    <submittedName>
        <fullName evidence="3">Uncharacterized protein (DUF2062 family)</fullName>
    </submittedName>
</protein>
<feature type="transmembrane region" description="Helical" evidence="1">
    <location>
        <begin position="132"/>
        <end position="155"/>
    </location>
</feature>
<reference evidence="3 4" key="1">
    <citation type="submission" date="2023-07" db="EMBL/GenBank/DDBJ databases">
        <title>Sorghum-associated microbial communities from plants grown in Nebraska, USA.</title>
        <authorList>
            <person name="Schachtman D."/>
        </authorList>
    </citation>
    <scope>NUCLEOTIDE SEQUENCE [LARGE SCALE GENOMIC DNA]</scope>
    <source>
        <strain evidence="3 4">BE190</strain>
    </source>
</reference>
<dbReference type="EMBL" id="JAVDVX010000002">
    <property type="protein sequence ID" value="MDR7089699.1"/>
    <property type="molecule type" value="Genomic_DNA"/>
</dbReference>
<proteinExistence type="predicted"/>
<dbReference type="InterPro" id="IPR018639">
    <property type="entry name" value="DUF2062"/>
</dbReference>
<evidence type="ECO:0000313" key="4">
    <source>
        <dbReference type="Proteomes" id="UP001253595"/>
    </source>
</evidence>
<comment type="caution">
    <text evidence="3">The sequence shown here is derived from an EMBL/GenBank/DDBJ whole genome shotgun (WGS) entry which is preliminary data.</text>
</comment>
<dbReference type="Proteomes" id="UP001253595">
    <property type="component" value="Unassembled WGS sequence"/>
</dbReference>
<keyword evidence="1" id="KW-0812">Transmembrane</keyword>
<evidence type="ECO:0000259" key="2">
    <source>
        <dbReference type="Pfam" id="PF09835"/>
    </source>
</evidence>
<keyword evidence="4" id="KW-1185">Reference proteome</keyword>
<gene>
    <name evidence="3" type="ORF">J2X05_001705</name>
</gene>
<accession>A0ABU1UWX9</accession>
<sequence length="179" mass="20531">MARNLLKRFIPTPAAIKSNPALHFLGDLLHDPNLFHLNRHSVSVAFFWGLFIALLPIPGQMPVAAGAALLFRCNLPISVALVWITNPFTMPFFFFITYQVGSVILQSEPLMVEPELTWDWLANEFGHLWKPLLAGSVLTGLIFGALGYFGMQLYWRWHVNHNWKKRQKMRADKMAEEQK</sequence>
<keyword evidence="1" id="KW-1133">Transmembrane helix</keyword>
<dbReference type="PANTHER" id="PTHR40547:SF1">
    <property type="entry name" value="SLL0298 PROTEIN"/>
    <property type="match status" value="1"/>
</dbReference>
<dbReference type="RefSeq" id="WP_310071184.1">
    <property type="nucleotide sequence ID" value="NZ_JAVDVX010000002.1"/>
</dbReference>
<name>A0ABU1UWX9_9GAMM</name>
<dbReference type="PANTHER" id="PTHR40547">
    <property type="entry name" value="SLL0298 PROTEIN"/>
    <property type="match status" value="1"/>
</dbReference>
<keyword evidence="1" id="KW-0472">Membrane</keyword>
<organism evidence="3 4">
    <name type="scientific">Cellvibrio fibrivorans</name>
    <dbReference type="NCBI Taxonomy" id="126350"/>
    <lineage>
        <taxon>Bacteria</taxon>
        <taxon>Pseudomonadati</taxon>
        <taxon>Pseudomonadota</taxon>
        <taxon>Gammaproteobacteria</taxon>
        <taxon>Cellvibrionales</taxon>
        <taxon>Cellvibrionaceae</taxon>
        <taxon>Cellvibrio</taxon>
    </lineage>
</organism>
<dbReference type="Pfam" id="PF09835">
    <property type="entry name" value="DUF2062"/>
    <property type="match status" value="1"/>
</dbReference>